<dbReference type="EMBL" id="JANSHE010001860">
    <property type="protein sequence ID" value="KAJ3000369.1"/>
    <property type="molecule type" value="Genomic_DNA"/>
</dbReference>
<evidence type="ECO:0000313" key="1">
    <source>
        <dbReference type="EMBL" id="KAJ3000369.1"/>
    </source>
</evidence>
<keyword evidence="2" id="KW-1185">Reference proteome</keyword>
<reference evidence="1" key="1">
    <citation type="submission" date="2022-08" db="EMBL/GenBank/DDBJ databases">
        <title>Genome Sequence of Pycnoporus sanguineus.</title>
        <authorList>
            <person name="Buettner E."/>
        </authorList>
    </citation>
    <scope>NUCLEOTIDE SEQUENCE</scope>
    <source>
        <strain evidence="1">CG-C14</strain>
    </source>
</reference>
<accession>A0ACC1PR78</accession>
<organism evidence="1 2">
    <name type="scientific">Trametes sanguinea</name>
    <dbReference type="NCBI Taxonomy" id="158606"/>
    <lineage>
        <taxon>Eukaryota</taxon>
        <taxon>Fungi</taxon>
        <taxon>Dikarya</taxon>
        <taxon>Basidiomycota</taxon>
        <taxon>Agaricomycotina</taxon>
        <taxon>Agaricomycetes</taxon>
        <taxon>Polyporales</taxon>
        <taxon>Polyporaceae</taxon>
        <taxon>Trametes</taxon>
    </lineage>
</organism>
<dbReference type="Proteomes" id="UP001144978">
    <property type="component" value="Unassembled WGS sequence"/>
</dbReference>
<gene>
    <name evidence="1" type="ORF">NUW54_g6795</name>
</gene>
<proteinExistence type="predicted"/>
<evidence type="ECO:0000313" key="2">
    <source>
        <dbReference type="Proteomes" id="UP001144978"/>
    </source>
</evidence>
<comment type="caution">
    <text evidence="1">The sequence shown here is derived from an EMBL/GenBank/DDBJ whole genome shotgun (WGS) entry which is preliminary data.</text>
</comment>
<name>A0ACC1PR78_9APHY</name>
<sequence length="155" mass="16845">MHTCVAHYHNLSIDPLVVSGLPVGVHTRIFRHHGGTTCGLMEGGDRQGAGAEETEDRERTEEEREKGGETEKAKESLFTRLRMHNHNGHVRLSLRLFGTGSNDRLHPPPGAASLPVLLPLFSSPSVAPTPVVRTGTLLSQPPTQHGVLHIQMTGM</sequence>
<protein>
    <submittedName>
        <fullName evidence="1">Uncharacterized protein</fullName>
    </submittedName>
</protein>